<comment type="caution">
    <text evidence="4">The sequence shown here is derived from an EMBL/GenBank/DDBJ whole genome shotgun (WGS) entry which is preliminary data.</text>
</comment>
<protein>
    <submittedName>
        <fullName evidence="4">CBS domain-containing protein</fullName>
    </submittedName>
</protein>
<dbReference type="Pfam" id="PF10335">
    <property type="entry name" value="DUF294_C"/>
    <property type="match status" value="1"/>
</dbReference>
<keyword evidence="1 2" id="KW-0129">CBS domain</keyword>
<dbReference type="SMART" id="SM00116">
    <property type="entry name" value="CBS"/>
    <property type="match status" value="2"/>
</dbReference>
<dbReference type="PANTHER" id="PTHR43080:SF2">
    <property type="entry name" value="CBS DOMAIN-CONTAINING PROTEIN"/>
    <property type="match status" value="1"/>
</dbReference>
<dbReference type="InterPro" id="IPR005105">
    <property type="entry name" value="GlnD_Uridyltrans_N"/>
</dbReference>
<dbReference type="InterPro" id="IPR018821">
    <property type="entry name" value="DUF294_put_nucleoTrafse_sb-bd"/>
</dbReference>
<dbReference type="Pfam" id="PF03445">
    <property type="entry name" value="DUF294"/>
    <property type="match status" value="1"/>
</dbReference>
<sequence>MDTPYSTISASSWVEDGSAQSLSTPLQNLLTQGPIVCSANTSLVEAVQLMHTHNISSVAITDPNHTLEGIFTLRDLRRVFADASIKRTEPVGQFMTEAPFSLSPLSTAFEAALLMTRYHIGHVCIVEDEKLLGVLSERDLFSLQRVDLVRLSRALRYAESLEELQALRQHIAPLVSNMLVNGVNAPQVTGLITQLNDHTTTRVIELNINAWTEPLPEFCWLAFGSEGRHEQSILTDQDNGILFYPANTQDPEACRQRLLPLAHRINHDLDACGLVLCPGNIMASNPELCRSEHEWQQLFSRIIHSPDPNNILKASIYFDVRGVWGNCEGLARLLPTMLRTIHDHPPFERLMATNALSYRLPFTNPLALLGSWLGLHQTTLDLKAQALTPFVDAARILALSHNIEAASTLERLRLLHEKKLWSDADYEALQHAYSYIQRLRLSLHSEQFQAGQPLSNQLDLVSLNPLERRILRASVRQVYRLLQSVRFKYQL</sequence>
<name>A0A9D2RJB7_9BURK</name>
<evidence type="ECO:0000313" key="5">
    <source>
        <dbReference type="Proteomes" id="UP000823889"/>
    </source>
</evidence>
<reference evidence="4" key="1">
    <citation type="journal article" date="2021" name="PeerJ">
        <title>Extensive microbial diversity within the chicken gut microbiome revealed by metagenomics and culture.</title>
        <authorList>
            <person name="Gilroy R."/>
            <person name="Ravi A."/>
            <person name="Getino M."/>
            <person name="Pursley I."/>
            <person name="Horton D.L."/>
            <person name="Alikhan N.F."/>
            <person name="Baker D."/>
            <person name="Gharbi K."/>
            <person name="Hall N."/>
            <person name="Watson M."/>
            <person name="Adriaenssens E.M."/>
            <person name="Foster-Nyarko E."/>
            <person name="Jarju S."/>
            <person name="Secka A."/>
            <person name="Antonio M."/>
            <person name="Oren A."/>
            <person name="Chaudhuri R.R."/>
            <person name="La Ragione R."/>
            <person name="Hildebrand F."/>
            <person name="Pallen M.J."/>
        </authorList>
    </citation>
    <scope>NUCLEOTIDE SEQUENCE</scope>
    <source>
        <strain evidence="4">9264</strain>
    </source>
</reference>
<evidence type="ECO:0000256" key="1">
    <source>
        <dbReference type="ARBA" id="ARBA00023122"/>
    </source>
</evidence>
<dbReference type="AlphaFoldDB" id="A0A9D2RJB7"/>
<dbReference type="CDD" id="cd05401">
    <property type="entry name" value="NT_GlnE_GlnD_like"/>
    <property type="match status" value="1"/>
</dbReference>
<feature type="domain" description="CBS" evidence="3">
    <location>
        <begin position="30"/>
        <end position="87"/>
    </location>
</feature>
<accession>A0A9D2RJB7</accession>
<proteinExistence type="predicted"/>
<dbReference type="InterPro" id="IPR051257">
    <property type="entry name" value="Diverse_CBS-Domain"/>
</dbReference>
<dbReference type="InterPro" id="IPR046342">
    <property type="entry name" value="CBS_dom_sf"/>
</dbReference>
<dbReference type="Gene3D" id="3.10.580.10">
    <property type="entry name" value="CBS-domain"/>
    <property type="match status" value="1"/>
</dbReference>
<feature type="domain" description="CBS" evidence="3">
    <location>
        <begin position="95"/>
        <end position="151"/>
    </location>
</feature>
<evidence type="ECO:0000256" key="2">
    <source>
        <dbReference type="PROSITE-ProRule" id="PRU00703"/>
    </source>
</evidence>
<evidence type="ECO:0000313" key="4">
    <source>
        <dbReference type="EMBL" id="HJD44697.1"/>
    </source>
</evidence>
<organism evidence="4 5">
    <name type="scientific">Candidatus Paenalcaligenes intestinipullorum</name>
    <dbReference type="NCBI Taxonomy" id="2838718"/>
    <lineage>
        <taxon>Bacteria</taxon>
        <taxon>Pseudomonadati</taxon>
        <taxon>Pseudomonadota</taxon>
        <taxon>Betaproteobacteria</taxon>
        <taxon>Burkholderiales</taxon>
        <taxon>Alcaligenaceae</taxon>
        <taxon>Paenalcaligenes</taxon>
    </lineage>
</organism>
<dbReference type="Pfam" id="PF00571">
    <property type="entry name" value="CBS"/>
    <property type="match status" value="2"/>
</dbReference>
<dbReference type="Proteomes" id="UP000823889">
    <property type="component" value="Unassembled WGS sequence"/>
</dbReference>
<dbReference type="SUPFAM" id="SSF54631">
    <property type="entry name" value="CBS-domain pair"/>
    <property type="match status" value="1"/>
</dbReference>
<dbReference type="PROSITE" id="PS51371">
    <property type="entry name" value="CBS"/>
    <property type="match status" value="2"/>
</dbReference>
<dbReference type="InterPro" id="IPR000644">
    <property type="entry name" value="CBS_dom"/>
</dbReference>
<reference evidence="4" key="2">
    <citation type="submission" date="2021-04" db="EMBL/GenBank/DDBJ databases">
        <authorList>
            <person name="Gilroy R."/>
        </authorList>
    </citation>
    <scope>NUCLEOTIDE SEQUENCE</scope>
    <source>
        <strain evidence="4">9264</strain>
    </source>
</reference>
<dbReference type="EMBL" id="DWUQ01000140">
    <property type="protein sequence ID" value="HJD44697.1"/>
    <property type="molecule type" value="Genomic_DNA"/>
</dbReference>
<dbReference type="PANTHER" id="PTHR43080">
    <property type="entry name" value="CBS DOMAIN-CONTAINING PROTEIN CBSX3, MITOCHONDRIAL"/>
    <property type="match status" value="1"/>
</dbReference>
<gene>
    <name evidence="4" type="ORF">H9906_06685</name>
</gene>
<evidence type="ECO:0000259" key="3">
    <source>
        <dbReference type="PROSITE" id="PS51371"/>
    </source>
</evidence>
<dbReference type="GO" id="GO:0008773">
    <property type="term" value="F:[protein-PII] uridylyltransferase activity"/>
    <property type="evidence" value="ECO:0007669"/>
    <property type="project" value="InterPro"/>
</dbReference>